<organism evidence="5 6">
    <name type="scientific">Linum trigynum</name>
    <dbReference type="NCBI Taxonomy" id="586398"/>
    <lineage>
        <taxon>Eukaryota</taxon>
        <taxon>Viridiplantae</taxon>
        <taxon>Streptophyta</taxon>
        <taxon>Embryophyta</taxon>
        <taxon>Tracheophyta</taxon>
        <taxon>Spermatophyta</taxon>
        <taxon>Magnoliopsida</taxon>
        <taxon>eudicotyledons</taxon>
        <taxon>Gunneridae</taxon>
        <taxon>Pentapetalae</taxon>
        <taxon>rosids</taxon>
        <taxon>fabids</taxon>
        <taxon>Malpighiales</taxon>
        <taxon>Linaceae</taxon>
        <taxon>Linum</taxon>
    </lineage>
</organism>
<dbReference type="Gene3D" id="1.20.920.10">
    <property type="entry name" value="Bromodomain-like"/>
    <property type="match status" value="1"/>
</dbReference>
<keyword evidence="1 2" id="KW-0103">Bromodomain</keyword>
<proteinExistence type="predicted"/>
<dbReference type="InterPro" id="IPR051831">
    <property type="entry name" value="Bromodomain_contain_prot"/>
</dbReference>
<dbReference type="Proteomes" id="UP001497516">
    <property type="component" value="Chromosome 4"/>
</dbReference>
<dbReference type="PRINTS" id="PR00503">
    <property type="entry name" value="BROMODOMAIN"/>
</dbReference>
<feature type="region of interest" description="Disordered" evidence="3">
    <location>
        <begin position="73"/>
        <end position="101"/>
    </location>
</feature>
<name>A0AAV2E6Q0_9ROSI</name>
<evidence type="ECO:0000259" key="4">
    <source>
        <dbReference type="PROSITE" id="PS50014"/>
    </source>
</evidence>
<dbReference type="EMBL" id="OZ034817">
    <property type="protein sequence ID" value="CAL1381353.1"/>
    <property type="molecule type" value="Genomic_DNA"/>
</dbReference>
<gene>
    <name evidence="5" type="ORF">LTRI10_LOCUS22735</name>
</gene>
<dbReference type="Pfam" id="PF00439">
    <property type="entry name" value="Bromodomain"/>
    <property type="match status" value="1"/>
</dbReference>
<reference evidence="5 6" key="1">
    <citation type="submission" date="2024-04" db="EMBL/GenBank/DDBJ databases">
        <authorList>
            <person name="Fracassetti M."/>
        </authorList>
    </citation>
    <scope>NUCLEOTIDE SEQUENCE [LARGE SCALE GENOMIC DNA]</scope>
</reference>
<evidence type="ECO:0000313" key="5">
    <source>
        <dbReference type="EMBL" id="CAL1381353.1"/>
    </source>
</evidence>
<dbReference type="InterPro" id="IPR001487">
    <property type="entry name" value="Bromodomain"/>
</dbReference>
<dbReference type="SUPFAM" id="SSF47370">
    <property type="entry name" value="Bromodomain"/>
    <property type="match status" value="1"/>
</dbReference>
<dbReference type="PANTHER" id="PTHR22881:SF26">
    <property type="entry name" value="BROMODOMAIN CONTAINING PROTEIN, EXPRESSED"/>
    <property type="match status" value="1"/>
</dbReference>
<dbReference type="PROSITE" id="PS50014">
    <property type="entry name" value="BROMODOMAIN_2"/>
    <property type="match status" value="1"/>
</dbReference>
<accession>A0AAV2E6Q0</accession>
<protein>
    <recommendedName>
        <fullName evidence="4">Bromo domain-containing protein</fullName>
    </recommendedName>
</protein>
<dbReference type="InterPro" id="IPR036427">
    <property type="entry name" value="Bromodomain-like_sf"/>
</dbReference>
<keyword evidence="6" id="KW-1185">Reference proteome</keyword>
<dbReference type="PANTHER" id="PTHR22881">
    <property type="entry name" value="BROMODOMAIN CONTAINING PROTEIN"/>
    <property type="match status" value="1"/>
</dbReference>
<evidence type="ECO:0000313" key="6">
    <source>
        <dbReference type="Proteomes" id="UP001497516"/>
    </source>
</evidence>
<evidence type="ECO:0000256" key="1">
    <source>
        <dbReference type="ARBA" id="ARBA00023117"/>
    </source>
</evidence>
<sequence length="101" mass="11525">MRAKLQEEMYTSLEQFERDVFLVFDNAMRFNMSNSVYYEVAEDLSILGRQLFPSLRTEPRNFNYIYPRTRQQMSNEAQGEAGGPRAKLVKSGGATGGVSCK</sequence>
<evidence type="ECO:0000256" key="3">
    <source>
        <dbReference type="SAM" id="MobiDB-lite"/>
    </source>
</evidence>
<feature type="domain" description="Bromo" evidence="4">
    <location>
        <begin position="1"/>
        <end position="38"/>
    </location>
</feature>
<dbReference type="CDD" id="cd04369">
    <property type="entry name" value="Bromodomain"/>
    <property type="match status" value="1"/>
</dbReference>
<dbReference type="AlphaFoldDB" id="A0AAV2E6Q0"/>
<evidence type="ECO:0000256" key="2">
    <source>
        <dbReference type="PROSITE-ProRule" id="PRU00035"/>
    </source>
</evidence>